<dbReference type="GeneID" id="105680908"/>
<proteinExistence type="predicted"/>
<gene>
    <name evidence="3" type="primary">LOC105680908</name>
</gene>
<organism evidence="2 3">
    <name type="scientific">Bombus impatiens</name>
    <name type="common">Bumblebee</name>
    <dbReference type="NCBI Taxonomy" id="132113"/>
    <lineage>
        <taxon>Eukaryota</taxon>
        <taxon>Metazoa</taxon>
        <taxon>Ecdysozoa</taxon>
        <taxon>Arthropoda</taxon>
        <taxon>Hexapoda</taxon>
        <taxon>Insecta</taxon>
        <taxon>Pterygota</taxon>
        <taxon>Neoptera</taxon>
        <taxon>Endopterygota</taxon>
        <taxon>Hymenoptera</taxon>
        <taxon>Apocrita</taxon>
        <taxon>Aculeata</taxon>
        <taxon>Apoidea</taxon>
        <taxon>Anthophila</taxon>
        <taxon>Apidae</taxon>
        <taxon>Bombus</taxon>
        <taxon>Pyrobombus</taxon>
    </lineage>
</organism>
<dbReference type="PANTHER" id="PTHR47331">
    <property type="entry name" value="PHD-TYPE DOMAIN-CONTAINING PROTEIN"/>
    <property type="match status" value="1"/>
</dbReference>
<feature type="region of interest" description="Disordered" evidence="1">
    <location>
        <begin position="101"/>
        <end position="142"/>
    </location>
</feature>
<evidence type="ECO:0000256" key="1">
    <source>
        <dbReference type="SAM" id="MobiDB-lite"/>
    </source>
</evidence>
<evidence type="ECO:0000313" key="2">
    <source>
        <dbReference type="Proteomes" id="UP000515180"/>
    </source>
</evidence>
<feature type="compositionally biased region" description="Basic residues" evidence="1">
    <location>
        <begin position="197"/>
        <end position="206"/>
    </location>
</feature>
<dbReference type="OrthoDB" id="7610624at2759"/>
<dbReference type="RefSeq" id="XP_033177248.1">
    <property type="nucleotide sequence ID" value="XM_033321357.1"/>
</dbReference>
<reference evidence="3" key="1">
    <citation type="submission" date="2025-08" db="UniProtKB">
        <authorList>
            <consortium name="RefSeq"/>
        </authorList>
    </citation>
    <scope>IDENTIFICATION</scope>
</reference>
<dbReference type="AlphaFoldDB" id="A0A6P8L6G8"/>
<feature type="compositionally biased region" description="Low complexity" evidence="1">
    <location>
        <begin position="111"/>
        <end position="133"/>
    </location>
</feature>
<sequence>MRNGDTHEHTRHRQNVRHERTHITDRMWMCPTCKGSHELGYCKVFKAKSATKRLEVVKRVSLCINCLGRGHSLTQCTSGSCHMCGQRHHTYLHRALTQVSPRYSSDRYSSDRYSSGRSTSGRSSGDRSSGGRSPHNRSLMDDLRLDHRNSTLHIDRDAQPNFRGDLPSRLQKTESLILHMNLEHRGTKAPTEAHRPNTNRRRGRIK</sequence>
<evidence type="ECO:0000313" key="3">
    <source>
        <dbReference type="RefSeq" id="XP_033177248.1"/>
    </source>
</evidence>
<accession>A0A6P8L6G8</accession>
<protein>
    <submittedName>
        <fullName evidence="3">Uncharacterized protein LOC105680908</fullName>
    </submittedName>
</protein>
<feature type="region of interest" description="Disordered" evidence="1">
    <location>
        <begin position="182"/>
        <end position="206"/>
    </location>
</feature>
<feature type="compositionally biased region" description="Basic and acidic residues" evidence="1">
    <location>
        <begin position="182"/>
        <end position="195"/>
    </location>
</feature>
<name>A0A6P8L6G8_BOMIM</name>
<dbReference type="Proteomes" id="UP000515180">
    <property type="component" value="Unplaced"/>
</dbReference>
<keyword evidence="2" id="KW-1185">Reference proteome</keyword>